<dbReference type="GO" id="GO:0032053">
    <property type="term" value="P:ciliary basal body organization"/>
    <property type="evidence" value="ECO:0007669"/>
    <property type="project" value="TreeGrafter"/>
</dbReference>
<dbReference type="PANTHER" id="PTHR31691:SF1">
    <property type="entry name" value="ROTATIN"/>
    <property type="match status" value="1"/>
</dbReference>
<dbReference type="Proteomes" id="UP001153714">
    <property type="component" value="Chromosome 11"/>
</dbReference>
<dbReference type="GO" id="GO:0005814">
    <property type="term" value="C:centriole"/>
    <property type="evidence" value="ECO:0007669"/>
    <property type="project" value="TreeGrafter"/>
</dbReference>
<reference evidence="2" key="2">
    <citation type="submission" date="2022-10" db="EMBL/GenBank/DDBJ databases">
        <authorList>
            <consortium name="ENA_rothamsted_submissions"/>
            <consortium name="culmorum"/>
            <person name="King R."/>
        </authorList>
    </citation>
    <scope>NUCLEOTIDE SEQUENCE</scope>
</reference>
<gene>
    <name evidence="2" type="ORF">DIATSA_LOCUS1961</name>
</gene>
<dbReference type="GO" id="GO:0036064">
    <property type="term" value="C:ciliary basal body"/>
    <property type="evidence" value="ECO:0007669"/>
    <property type="project" value="InterPro"/>
</dbReference>
<dbReference type="InterPro" id="IPR030791">
    <property type="entry name" value="Rotatin"/>
</dbReference>
<dbReference type="Pfam" id="PF14726">
    <property type="entry name" value="RTTN_N"/>
    <property type="match status" value="1"/>
</dbReference>
<dbReference type="GO" id="GO:0005813">
    <property type="term" value="C:centrosome"/>
    <property type="evidence" value="ECO:0007669"/>
    <property type="project" value="InterPro"/>
</dbReference>
<dbReference type="PANTHER" id="PTHR31691">
    <property type="entry name" value="ROTATIN"/>
    <property type="match status" value="1"/>
</dbReference>
<sequence>MTTTQVISVYISKLSHPLKEIRDRSLKLLLTKLKLGWELEDELSCTRELLEALMNWFKFPQSSLQKEALELFVTTLKTKSGAYIAKEFGIRKILLSFNKIKHLIDEPEAIEIFNDIIETLQFLNTVESDIDVSIPHLNLPSFTSSGSEDGFKSDQSNNATIKCSKESLAMSEELESGNDL</sequence>
<dbReference type="EMBL" id="OU893342">
    <property type="protein sequence ID" value="CAG9783816.1"/>
    <property type="molecule type" value="Genomic_DNA"/>
</dbReference>
<dbReference type="GO" id="GO:0007099">
    <property type="term" value="P:centriole replication"/>
    <property type="evidence" value="ECO:0007669"/>
    <property type="project" value="TreeGrafter"/>
</dbReference>
<name>A0A9N9W838_9NEOP</name>
<evidence type="ECO:0000313" key="2">
    <source>
        <dbReference type="EMBL" id="CAG9783816.1"/>
    </source>
</evidence>
<dbReference type="InterPro" id="IPR029249">
    <property type="entry name" value="Rotatin_N"/>
</dbReference>
<keyword evidence="3" id="KW-1185">Reference proteome</keyword>
<accession>A0A9N9W838</accession>
<dbReference type="OrthoDB" id="428850at2759"/>
<evidence type="ECO:0000313" key="3">
    <source>
        <dbReference type="Proteomes" id="UP001153714"/>
    </source>
</evidence>
<feature type="domain" description="Rotatin N-terminal" evidence="1">
    <location>
        <begin position="20"/>
        <end position="111"/>
    </location>
</feature>
<proteinExistence type="predicted"/>
<dbReference type="AlphaFoldDB" id="A0A9N9W838"/>
<organism evidence="2 3">
    <name type="scientific">Diatraea saccharalis</name>
    <name type="common">sugarcane borer</name>
    <dbReference type="NCBI Taxonomy" id="40085"/>
    <lineage>
        <taxon>Eukaryota</taxon>
        <taxon>Metazoa</taxon>
        <taxon>Ecdysozoa</taxon>
        <taxon>Arthropoda</taxon>
        <taxon>Hexapoda</taxon>
        <taxon>Insecta</taxon>
        <taxon>Pterygota</taxon>
        <taxon>Neoptera</taxon>
        <taxon>Endopterygota</taxon>
        <taxon>Lepidoptera</taxon>
        <taxon>Glossata</taxon>
        <taxon>Ditrysia</taxon>
        <taxon>Pyraloidea</taxon>
        <taxon>Crambidae</taxon>
        <taxon>Crambinae</taxon>
        <taxon>Diatraea</taxon>
    </lineage>
</organism>
<protein>
    <recommendedName>
        <fullName evidence="1">Rotatin N-terminal domain-containing protein</fullName>
    </recommendedName>
</protein>
<dbReference type="GO" id="GO:0010457">
    <property type="term" value="P:centriole-centriole cohesion"/>
    <property type="evidence" value="ECO:0007669"/>
    <property type="project" value="TreeGrafter"/>
</dbReference>
<evidence type="ECO:0000259" key="1">
    <source>
        <dbReference type="Pfam" id="PF14726"/>
    </source>
</evidence>
<reference evidence="2" key="1">
    <citation type="submission" date="2021-12" db="EMBL/GenBank/DDBJ databases">
        <authorList>
            <person name="King R."/>
        </authorList>
    </citation>
    <scope>NUCLEOTIDE SEQUENCE</scope>
</reference>